<dbReference type="GO" id="GO:1990228">
    <property type="term" value="C:sulfurtransferase complex"/>
    <property type="evidence" value="ECO:0007669"/>
    <property type="project" value="TreeGrafter"/>
</dbReference>
<proteinExistence type="predicted"/>
<evidence type="ECO:0000313" key="1">
    <source>
        <dbReference type="EMBL" id="RBP52672.1"/>
    </source>
</evidence>
<protein>
    <submittedName>
        <fullName evidence="1">tRNA 2-thiouridine synthesizing protein B</fullName>
    </submittedName>
</protein>
<dbReference type="EMBL" id="QNRT01000001">
    <property type="protein sequence ID" value="RBP52672.1"/>
    <property type="molecule type" value="Genomic_DNA"/>
</dbReference>
<dbReference type="NCBIfam" id="TIGR03011">
    <property type="entry name" value="sulf_tusB_dsrH"/>
    <property type="match status" value="1"/>
</dbReference>
<dbReference type="FunCoup" id="A0A395JQR7">
    <property type="interactions" value="21"/>
</dbReference>
<dbReference type="GO" id="GO:0002143">
    <property type="term" value="P:tRNA wobble position uridine thiolation"/>
    <property type="evidence" value="ECO:0007669"/>
    <property type="project" value="InterPro"/>
</dbReference>
<dbReference type="PANTHER" id="PTHR37526:SF1">
    <property type="entry name" value="PROTEIN TUSB"/>
    <property type="match status" value="1"/>
</dbReference>
<dbReference type="Proteomes" id="UP000253083">
    <property type="component" value="Unassembled WGS sequence"/>
</dbReference>
<sequence>MTWLFEQVAFANKGDAILLIEDGVLTIDSSTTLASFAAKSQAAGIAVFALREDAIARGVGEPINGIELIDVDGFVSLVAEHDKHVAW</sequence>
<dbReference type="Pfam" id="PF04077">
    <property type="entry name" value="DsrH"/>
    <property type="match status" value="1"/>
</dbReference>
<organism evidence="1 2">
    <name type="scientific">Arenicella xantha</name>
    <dbReference type="NCBI Taxonomy" id="644221"/>
    <lineage>
        <taxon>Bacteria</taxon>
        <taxon>Pseudomonadati</taxon>
        <taxon>Pseudomonadota</taxon>
        <taxon>Gammaproteobacteria</taxon>
        <taxon>Arenicellales</taxon>
        <taxon>Arenicellaceae</taxon>
        <taxon>Arenicella</taxon>
    </lineage>
</organism>
<name>A0A395JQR7_9GAMM</name>
<gene>
    <name evidence="1" type="ORF">DFR28_10154</name>
</gene>
<reference evidence="1 2" key="1">
    <citation type="submission" date="2018-06" db="EMBL/GenBank/DDBJ databases">
        <title>Genomic Encyclopedia of Type Strains, Phase IV (KMG-IV): sequencing the most valuable type-strain genomes for metagenomic binning, comparative biology and taxonomic classification.</title>
        <authorList>
            <person name="Goeker M."/>
        </authorList>
    </citation>
    <scope>NUCLEOTIDE SEQUENCE [LARGE SCALE GENOMIC DNA]</scope>
    <source>
        <strain evidence="1 2">DSM 24032</strain>
    </source>
</reference>
<dbReference type="Gene3D" id="3.40.1260.10">
    <property type="entry name" value="DsrEFH-like"/>
    <property type="match status" value="1"/>
</dbReference>
<dbReference type="SUPFAM" id="SSF75169">
    <property type="entry name" value="DsrEFH-like"/>
    <property type="match status" value="1"/>
</dbReference>
<dbReference type="OrthoDB" id="9795117at2"/>
<keyword evidence="2" id="KW-1185">Reference proteome</keyword>
<dbReference type="InterPro" id="IPR007215">
    <property type="entry name" value="Sulphur_relay_TusB/DsrH"/>
</dbReference>
<dbReference type="InterPro" id="IPR027396">
    <property type="entry name" value="DsrEFH-like"/>
</dbReference>
<dbReference type="InParanoid" id="A0A395JQR7"/>
<comment type="caution">
    <text evidence="1">The sequence shown here is derived from an EMBL/GenBank/DDBJ whole genome shotgun (WGS) entry which is preliminary data.</text>
</comment>
<dbReference type="AlphaFoldDB" id="A0A395JQR7"/>
<dbReference type="PANTHER" id="PTHR37526">
    <property type="entry name" value="PROTEIN TUSB"/>
    <property type="match status" value="1"/>
</dbReference>
<accession>A0A395JQR7</accession>
<evidence type="ECO:0000313" key="2">
    <source>
        <dbReference type="Proteomes" id="UP000253083"/>
    </source>
</evidence>